<dbReference type="AlphaFoldDB" id="A0A2H0KKG4"/>
<evidence type="ECO:0000313" key="2">
    <source>
        <dbReference type="Proteomes" id="UP000229497"/>
    </source>
</evidence>
<dbReference type="EMBL" id="PCVK01000045">
    <property type="protein sequence ID" value="PIQ71750.1"/>
    <property type="molecule type" value="Genomic_DNA"/>
</dbReference>
<comment type="caution">
    <text evidence="1">The sequence shown here is derived from an EMBL/GenBank/DDBJ whole genome shotgun (WGS) entry which is preliminary data.</text>
</comment>
<dbReference type="Gene3D" id="3.90.1140.10">
    <property type="entry name" value="Cyclic phosphodiesterase"/>
    <property type="match status" value="1"/>
</dbReference>
<gene>
    <name evidence="1" type="ORF">COV87_01585</name>
</gene>
<dbReference type="InterPro" id="IPR009097">
    <property type="entry name" value="Cyclic_Pdiesterase"/>
</dbReference>
<evidence type="ECO:0000313" key="1">
    <source>
        <dbReference type="EMBL" id="PIQ71750.1"/>
    </source>
</evidence>
<sequence length="207" mass="23820">MEHFIYRNIVIIFDSSLSSQFIKLSNLINNYFSSQIVLNENDSIPHLTLYTTKYPKKYEGKIINHLEKFAEKQKSFDLVLTKKSFVVGTIFLDASLTPELKKLHYDVVDLLNPFRDGIYDPMELKLPGLTKEMKKSLIELGMWAAKDLYIPHVSIARPIKELSGEKCLSLLPNKINYFSHISAIHYVETGTNGTCKRIIESFPFGRI</sequence>
<dbReference type="Proteomes" id="UP000229497">
    <property type="component" value="Unassembled WGS sequence"/>
</dbReference>
<proteinExistence type="predicted"/>
<name>A0A2H0KKG4_9BACT</name>
<evidence type="ECO:0008006" key="3">
    <source>
        <dbReference type="Google" id="ProtNLM"/>
    </source>
</evidence>
<organism evidence="1 2">
    <name type="scientific">Candidatus Roizmanbacteria bacterium CG11_big_fil_rev_8_21_14_0_20_37_16</name>
    <dbReference type="NCBI Taxonomy" id="1974857"/>
    <lineage>
        <taxon>Bacteria</taxon>
        <taxon>Candidatus Roizmaniibacteriota</taxon>
    </lineage>
</organism>
<reference evidence="1 2" key="1">
    <citation type="submission" date="2017-09" db="EMBL/GenBank/DDBJ databases">
        <title>Depth-based differentiation of microbial function through sediment-hosted aquifers and enrichment of novel symbionts in the deep terrestrial subsurface.</title>
        <authorList>
            <person name="Probst A.J."/>
            <person name="Ladd B."/>
            <person name="Jarett J.K."/>
            <person name="Geller-Mcgrath D.E."/>
            <person name="Sieber C.M."/>
            <person name="Emerson J.B."/>
            <person name="Anantharaman K."/>
            <person name="Thomas B.C."/>
            <person name="Malmstrom R."/>
            <person name="Stieglmeier M."/>
            <person name="Klingl A."/>
            <person name="Woyke T."/>
            <person name="Ryan C.M."/>
            <person name="Banfield J.F."/>
        </authorList>
    </citation>
    <scope>NUCLEOTIDE SEQUENCE [LARGE SCALE GENOMIC DNA]</scope>
    <source>
        <strain evidence="1">CG11_big_fil_rev_8_21_14_0_20_37_16</strain>
    </source>
</reference>
<protein>
    <recommendedName>
        <fullName evidence="3">2'-5' RNA ligase</fullName>
    </recommendedName>
</protein>
<accession>A0A2H0KKG4</accession>
<dbReference type="SUPFAM" id="SSF55144">
    <property type="entry name" value="LigT-like"/>
    <property type="match status" value="1"/>
</dbReference>